<keyword evidence="3" id="KW-1185">Reference proteome</keyword>
<sequence length="292" mass="33405">MDSIVIDIQKQVLSKSTTDVLRQAYIIARKLKIKDFEIWINNELNGYKEDASIPEYRNIFGDIKGWNPYHGWVSVIIENIEMYNKLTMSKIGQGIPELENIINRSENKSIISINLPDSFNQLISDGFPTKYRKELSPTSIIGIIETVKNIIMEWILKLEEDGIIGVDMKFTDEEKKIASEKNYTVNNFYGNVSNSQIQQNSNYSSQTINNSLDIDKIVKVLELINTHKKDILVSLDNPKNFEKELDVVNDEVKKANPSKEVISQSFKTIRNILEGIAGNLIVAGILYFWPKV</sequence>
<proteinExistence type="predicted"/>
<evidence type="ECO:0000313" key="3">
    <source>
        <dbReference type="Proteomes" id="UP000003107"/>
    </source>
</evidence>
<dbReference type="eggNOG" id="ENOG5032549">
    <property type="taxonomic scope" value="Bacteria"/>
</dbReference>
<gene>
    <name evidence="2" type="ORF">CAMSH0001_2016</name>
</gene>
<dbReference type="InterPro" id="IPR041304">
    <property type="entry name" value="AbiTii"/>
</dbReference>
<reference evidence="2 3" key="1">
    <citation type="submission" date="2009-07" db="EMBL/GenBank/DDBJ databases">
        <authorList>
            <person name="Madupu R."/>
            <person name="Sebastian Y."/>
            <person name="Durkin A.S."/>
            <person name="Torralba M."/>
            <person name="Methe B."/>
            <person name="Sutton G.G."/>
            <person name="Strausberg R.L."/>
            <person name="Nelson K.E."/>
        </authorList>
    </citation>
    <scope>NUCLEOTIDE SEQUENCE [LARGE SCALE GENOMIC DNA]</scope>
    <source>
        <strain evidence="2 3">RM3277</strain>
    </source>
</reference>
<feature type="domain" description="AbiTii" evidence="1">
    <location>
        <begin position="3"/>
        <end position="183"/>
    </location>
</feature>
<dbReference type="EMBL" id="ACVQ01000013">
    <property type="protein sequence ID" value="EET80300.1"/>
    <property type="molecule type" value="Genomic_DNA"/>
</dbReference>
<dbReference type="Pfam" id="PF18864">
    <property type="entry name" value="AbiTii"/>
    <property type="match status" value="1"/>
</dbReference>
<organism evidence="2 3">
    <name type="scientific">Campylobacter showae RM3277</name>
    <dbReference type="NCBI Taxonomy" id="553219"/>
    <lineage>
        <taxon>Bacteria</taxon>
        <taxon>Pseudomonadati</taxon>
        <taxon>Campylobacterota</taxon>
        <taxon>Epsilonproteobacteria</taxon>
        <taxon>Campylobacterales</taxon>
        <taxon>Campylobacteraceae</taxon>
        <taxon>Campylobacter</taxon>
    </lineage>
</organism>
<protein>
    <recommendedName>
        <fullName evidence="1">AbiTii domain-containing protein</fullName>
    </recommendedName>
</protein>
<evidence type="ECO:0000259" key="1">
    <source>
        <dbReference type="Pfam" id="PF18864"/>
    </source>
</evidence>
<dbReference type="OrthoDB" id="5540951at2"/>
<dbReference type="STRING" id="553219.CAMSH0001_2016"/>
<accession>C6REC4</accession>
<dbReference type="RefSeq" id="WP_002947398.1">
    <property type="nucleotide sequence ID" value="NZ_ACVQ01000013.1"/>
</dbReference>
<dbReference type="Proteomes" id="UP000003107">
    <property type="component" value="Unassembled WGS sequence"/>
</dbReference>
<dbReference type="AlphaFoldDB" id="C6REC4"/>
<evidence type="ECO:0000313" key="2">
    <source>
        <dbReference type="EMBL" id="EET80300.1"/>
    </source>
</evidence>
<dbReference type="GeneID" id="60989725"/>
<comment type="caution">
    <text evidence="2">The sequence shown here is derived from an EMBL/GenBank/DDBJ whole genome shotgun (WGS) entry which is preliminary data.</text>
</comment>
<name>C6REC4_9BACT</name>